<keyword evidence="3 7" id="KW-0812">Transmembrane</keyword>
<proteinExistence type="inferred from homology"/>
<dbReference type="InterPro" id="IPR038377">
    <property type="entry name" value="Na/Glc_symporter_sf"/>
</dbReference>
<evidence type="ECO:0000256" key="2">
    <source>
        <dbReference type="ARBA" id="ARBA00006434"/>
    </source>
</evidence>
<feature type="transmembrane region" description="Helical" evidence="7">
    <location>
        <begin position="501"/>
        <end position="520"/>
    </location>
</feature>
<accession>A0A6C2UAD3</accession>
<organism evidence="8 9">
    <name type="scientific">Pontiella desulfatans</name>
    <dbReference type="NCBI Taxonomy" id="2750659"/>
    <lineage>
        <taxon>Bacteria</taxon>
        <taxon>Pseudomonadati</taxon>
        <taxon>Kiritimatiellota</taxon>
        <taxon>Kiritimatiellia</taxon>
        <taxon>Kiritimatiellales</taxon>
        <taxon>Pontiellaceae</taxon>
        <taxon>Pontiella</taxon>
    </lineage>
</organism>
<feature type="transmembrane region" description="Helical" evidence="7">
    <location>
        <begin position="164"/>
        <end position="183"/>
    </location>
</feature>
<keyword evidence="5 7" id="KW-0472">Membrane</keyword>
<feature type="transmembrane region" description="Helical" evidence="7">
    <location>
        <begin position="462"/>
        <end position="481"/>
    </location>
</feature>
<feature type="transmembrane region" description="Helical" evidence="7">
    <location>
        <begin position="600"/>
        <end position="618"/>
    </location>
</feature>
<keyword evidence="4 7" id="KW-1133">Transmembrane helix</keyword>
<keyword evidence="9" id="KW-1185">Reference proteome</keyword>
<feature type="transmembrane region" description="Helical" evidence="7">
    <location>
        <begin position="87"/>
        <end position="105"/>
    </location>
</feature>
<evidence type="ECO:0000256" key="7">
    <source>
        <dbReference type="SAM" id="Phobius"/>
    </source>
</evidence>
<feature type="transmembrane region" description="Helical" evidence="7">
    <location>
        <begin position="407"/>
        <end position="426"/>
    </location>
</feature>
<dbReference type="GO" id="GO:0005886">
    <property type="term" value="C:plasma membrane"/>
    <property type="evidence" value="ECO:0007669"/>
    <property type="project" value="TreeGrafter"/>
</dbReference>
<name>A0A6C2UAD3_PONDE</name>
<dbReference type="EMBL" id="CAAHFG010000003">
    <property type="protein sequence ID" value="VGO16344.1"/>
    <property type="molecule type" value="Genomic_DNA"/>
</dbReference>
<dbReference type="Gene3D" id="1.20.1730.10">
    <property type="entry name" value="Sodium/glucose cotransporter"/>
    <property type="match status" value="1"/>
</dbReference>
<evidence type="ECO:0000313" key="8">
    <source>
        <dbReference type="EMBL" id="VGO16344.1"/>
    </source>
</evidence>
<dbReference type="Proteomes" id="UP000366872">
    <property type="component" value="Unassembled WGS sequence"/>
</dbReference>
<comment type="similarity">
    <text evidence="2 6">Belongs to the sodium:solute symporter (SSF) (TC 2.A.21) family.</text>
</comment>
<reference evidence="8 9" key="1">
    <citation type="submission" date="2019-04" db="EMBL/GenBank/DDBJ databases">
        <authorList>
            <person name="Van Vliet M D."/>
        </authorList>
    </citation>
    <scope>NUCLEOTIDE SEQUENCE [LARGE SCALE GENOMIC DNA]</scope>
    <source>
        <strain evidence="8 9">F1</strain>
    </source>
</reference>
<feature type="transmembrane region" description="Helical" evidence="7">
    <location>
        <begin position="135"/>
        <end position="158"/>
    </location>
</feature>
<feature type="transmembrane region" description="Helical" evidence="7">
    <location>
        <begin position="44"/>
        <end position="67"/>
    </location>
</feature>
<gene>
    <name evidence="8" type="primary">sglT_13</name>
    <name evidence="8" type="ORF">PDESU_04935</name>
</gene>
<evidence type="ECO:0000256" key="6">
    <source>
        <dbReference type="RuleBase" id="RU362091"/>
    </source>
</evidence>
<evidence type="ECO:0000256" key="5">
    <source>
        <dbReference type="ARBA" id="ARBA00023136"/>
    </source>
</evidence>
<feature type="transmembrane region" description="Helical" evidence="7">
    <location>
        <begin position="572"/>
        <end position="594"/>
    </location>
</feature>
<dbReference type="Pfam" id="PF00474">
    <property type="entry name" value="SSF"/>
    <property type="match status" value="1"/>
</dbReference>
<protein>
    <submittedName>
        <fullName evidence="8">Sodium/glucose cotransporter</fullName>
    </submittedName>
</protein>
<dbReference type="GO" id="GO:0005412">
    <property type="term" value="F:D-glucose:sodium symporter activity"/>
    <property type="evidence" value="ECO:0007669"/>
    <property type="project" value="TreeGrafter"/>
</dbReference>
<dbReference type="InterPro" id="IPR001734">
    <property type="entry name" value="Na/solute_symporter"/>
</dbReference>
<dbReference type="RefSeq" id="WP_222847298.1">
    <property type="nucleotide sequence ID" value="NZ_CAAHFG010000003.1"/>
</dbReference>
<feature type="transmembrane region" description="Helical" evidence="7">
    <location>
        <begin position="432"/>
        <end position="450"/>
    </location>
</feature>
<evidence type="ECO:0000256" key="4">
    <source>
        <dbReference type="ARBA" id="ARBA00022989"/>
    </source>
</evidence>
<comment type="subcellular location">
    <subcellularLocation>
        <location evidence="1">Membrane</location>
        <topology evidence="1">Multi-pass membrane protein</topology>
    </subcellularLocation>
</comment>
<feature type="transmembrane region" description="Helical" evidence="7">
    <location>
        <begin position="14"/>
        <end position="32"/>
    </location>
</feature>
<sequence>MDVVERVGVPMTTLDWSIIGVFFVIVIGIGVWQSRQAGKSSADFFLGGRGMPWWLLGVSMVACTFSADTPNLVCGLVREGGVAKNWFWWAFLITGMVTVFIYAKLWRRSGVMTDLEFYELRYGGKPASFLRGFRAVYLGVFFNVLIMATVTLAIIKYGQLLFGIPKWQCVVFGSVGVVIYATLGGIKGCIWADFFQYSIAMFGAVWAAIHSVKEAGIAATGAAEGFGLAGLLEHANVADKLNIFPDFNDPNLWVPMLLMPLAVQWWAAWYPGAEPGGGGYIAQRMLSAKDEKNAVGATLFFNFAHYALRPWPWIIVALASLVVYPEVADISSTFGHVDESIIGHDIAYPAMISKLSPGFLGLVIASIIAAYMSTIGTHLNWGSSYAVNDFYKRFVNKEATEKEMVRMGRICTVALMILAGALSLALTDATQAFNLLLLSGAGSGAIYLLRWFWWRINAYSEIFAMVFTTVVAVVLTFAFNGEREALLDIQFGDFLLAGGSVKFLIAVLGTTIAWIVGTLVTPPESEDTLRTFYRKCQPGGPGWKKLIDKAVSEGDMIDGEEHGKAWEVPLEILCVFIGCAFVYCSLFCIGSFIYGATVRGIILGAVAAGSAIFLFSVWGRLHTHESKSNNV</sequence>
<evidence type="ECO:0000256" key="3">
    <source>
        <dbReference type="ARBA" id="ARBA00022692"/>
    </source>
</evidence>
<dbReference type="AlphaFoldDB" id="A0A6C2UAD3"/>
<evidence type="ECO:0000313" key="9">
    <source>
        <dbReference type="Proteomes" id="UP000366872"/>
    </source>
</evidence>
<dbReference type="PANTHER" id="PTHR11819:SF77">
    <property type="entry name" value="SODIUM_GLUCOSE COTRANSPORT PROTEIN"/>
    <property type="match status" value="1"/>
</dbReference>
<dbReference type="PROSITE" id="PS50283">
    <property type="entry name" value="NA_SOLUT_SYMP_3"/>
    <property type="match status" value="1"/>
</dbReference>
<dbReference type="PANTHER" id="PTHR11819">
    <property type="entry name" value="SOLUTE CARRIER FAMILY 5"/>
    <property type="match status" value="1"/>
</dbReference>
<evidence type="ECO:0000256" key="1">
    <source>
        <dbReference type="ARBA" id="ARBA00004141"/>
    </source>
</evidence>
<dbReference type="CDD" id="cd11477">
    <property type="entry name" value="SLC5sbd_u1"/>
    <property type="match status" value="1"/>
</dbReference>
<feature type="transmembrane region" description="Helical" evidence="7">
    <location>
        <begin position="359"/>
        <end position="387"/>
    </location>
</feature>